<accession>A0AAV7SP29</accession>
<evidence type="ECO:0000313" key="2">
    <source>
        <dbReference type="Proteomes" id="UP001066276"/>
    </source>
</evidence>
<name>A0AAV7SP29_PLEWA</name>
<reference evidence="1" key="1">
    <citation type="journal article" date="2022" name="bioRxiv">
        <title>Sequencing and chromosome-scale assembly of the giantPleurodeles waltlgenome.</title>
        <authorList>
            <person name="Brown T."/>
            <person name="Elewa A."/>
            <person name="Iarovenko S."/>
            <person name="Subramanian E."/>
            <person name="Araus A.J."/>
            <person name="Petzold A."/>
            <person name="Susuki M."/>
            <person name="Suzuki K.-i.T."/>
            <person name="Hayashi T."/>
            <person name="Toyoda A."/>
            <person name="Oliveira C."/>
            <person name="Osipova E."/>
            <person name="Leigh N.D."/>
            <person name="Simon A."/>
            <person name="Yun M.H."/>
        </authorList>
    </citation>
    <scope>NUCLEOTIDE SEQUENCE</scope>
    <source>
        <strain evidence="1">20211129_DDA</strain>
        <tissue evidence="1">Liver</tissue>
    </source>
</reference>
<evidence type="ECO:0000313" key="1">
    <source>
        <dbReference type="EMBL" id="KAJ1165862.1"/>
    </source>
</evidence>
<dbReference type="AlphaFoldDB" id="A0AAV7SP29"/>
<gene>
    <name evidence="1" type="ORF">NDU88_006279</name>
</gene>
<dbReference type="Proteomes" id="UP001066276">
    <property type="component" value="Chromosome 4_2"/>
</dbReference>
<organism evidence="1 2">
    <name type="scientific">Pleurodeles waltl</name>
    <name type="common">Iberian ribbed newt</name>
    <dbReference type="NCBI Taxonomy" id="8319"/>
    <lineage>
        <taxon>Eukaryota</taxon>
        <taxon>Metazoa</taxon>
        <taxon>Chordata</taxon>
        <taxon>Craniata</taxon>
        <taxon>Vertebrata</taxon>
        <taxon>Euteleostomi</taxon>
        <taxon>Amphibia</taxon>
        <taxon>Batrachia</taxon>
        <taxon>Caudata</taxon>
        <taxon>Salamandroidea</taxon>
        <taxon>Salamandridae</taxon>
        <taxon>Pleurodelinae</taxon>
        <taxon>Pleurodeles</taxon>
    </lineage>
</organism>
<comment type="caution">
    <text evidence="1">The sequence shown here is derived from an EMBL/GenBank/DDBJ whole genome shotgun (WGS) entry which is preliminary data.</text>
</comment>
<protein>
    <submittedName>
        <fullName evidence="1">Uncharacterized protein</fullName>
    </submittedName>
</protein>
<sequence>MAVGADLEICQSLGDTLCYDYSLLINKEETQLAVRGVFVPLKTQHNLVTSGRGLTSSACLSSGRSLTYSCLRSRWAESKESRALLLDH</sequence>
<proteinExistence type="predicted"/>
<keyword evidence="2" id="KW-1185">Reference proteome</keyword>
<dbReference type="EMBL" id="JANPWB010000008">
    <property type="protein sequence ID" value="KAJ1165862.1"/>
    <property type="molecule type" value="Genomic_DNA"/>
</dbReference>